<evidence type="ECO:0000256" key="1">
    <source>
        <dbReference type="SAM" id="Coils"/>
    </source>
</evidence>
<reference evidence="4" key="1">
    <citation type="journal article" date="2019" name="Sci. Rep.">
        <title>Draft genome of Tanacetum cinerariifolium, the natural source of mosquito coil.</title>
        <authorList>
            <person name="Yamashiro T."/>
            <person name="Shiraishi A."/>
            <person name="Satake H."/>
            <person name="Nakayama K."/>
        </authorList>
    </citation>
    <scope>NUCLEOTIDE SEQUENCE</scope>
</reference>
<feature type="region of interest" description="Disordered" evidence="2">
    <location>
        <begin position="1094"/>
        <end position="1116"/>
    </location>
</feature>
<evidence type="ECO:0000259" key="3">
    <source>
        <dbReference type="Pfam" id="PF07727"/>
    </source>
</evidence>
<feature type="compositionally biased region" description="Polar residues" evidence="2">
    <location>
        <begin position="1160"/>
        <end position="1171"/>
    </location>
</feature>
<accession>A0A6L2MIV3</accession>
<keyword evidence="1" id="KW-0175">Coiled coil</keyword>
<protein>
    <submittedName>
        <fullName evidence="4">Copia protein</fullName>
    </submittedName>
</protein>
<dbReference type="PANTHER" id="PTHR34676:SF17">
    <property type="entry name" value="OS06G0684500 PROTEIN"/>
    <property type="match status" value="1"/>
</dbReference>
<feature type="region of interest" description="Disordered" evidence="2">
    <location>
        <begin position="1382"/>
        <end position="1416"/>
    </location>
</feature>
<dbReference type="Pfam" id="PF07727">
    <property type="entry name" value="RVT_2"/>
    <property type="match status" value="1"/>
</dbReference>
<dbReference type="InterPro" id="IPR013103">
    <property type="entry name" value="RVT_2"/>
</dbReference>
<name>A0A6L2MIV3_TANCI</name>
<sequence length="1436" mass="163003">MLYQLLGRIHRNKKQIQLMVDPWVAPSSCLRHHLNFKGNSKVKDNKIDLLVQQYEQFTILEEESINSGFARFNTIITSLKALDEGFSSKNYVRNFHRALHTKWRAKVRVIEESKYLSPLALDELIAKKESSDDETLTSGRDDEEYTMAVRNFKKFFRRKDQKAFNGGSWSDSKNDDEDKTNDETCLMAQSSNEVTLNSSYYSNNASSLDNDSMQIEYDGLCETSLKIINKNKILKTKRDLLEKEILELNEKIKKLERSKEIEIMCKSCEELKLENGKLNKTQVKFVKFDKSANSLREMLNNQKLPSYKIGLGFDNGKASRSGTKTMSFVGSSAEKAMDGSTIKVHGSTLPGSVSRTYGEKGAEHVFSPPMSSRSNFVITKKKLIHNSIDESKKPTLKPSLKSSSFINKKVYVDQPSGFIDFQKPNYIYKLKKALYGLKQYPKAWYDRLKVFLIKREYSMGMVDNTLFMKKSKSHLIIVQIYVDDVIFGSTSQNLCDDFAKIMHDEFEISMMGELNFFLGLQIKQMEDGIFFNQSKYIKEMLKKFRLEDSKPTKTPMSMEIKLTKDHEAESVDSSKYRGTRIETIVYVELDHAGDYVDRKSTSGVCTFMGCCLTSWYQNAKRIPTRLQEIYNDPNMSDTLRDIYRTLESRYVHEGRNIDPSFYNDLSDNSVAKFTAIGFNCLLSLDEQICPRALKDDPNMSKEQRETRGMFKNVGQALHNFAMLLKKGCSQTPTLQIEDDLTGYDLKHYEAKIEAMNLILISILNDIYNSVDACTTGQAMWQRVERLMRGTVQNEVDRETRFNNEFDQFVAKPGEALYVTQVRLAKRLTKDAYDDLFDYLSQYKMLVNTSRAKKLEKSHDPLALVAHTGSSFRNPSPYYVTHLSSVVDYDDDYQGDTFQNNYEDPLIFAMVLLSRAITQCFSNPTNKCLRTSSNTRNQPIVQGDKVNIQSRSSGNDGRNTRRSFVPEEIIEGNNVQIDAGNIQRTLRTTSSVAAANVQCCNYSEKGPSYDSVFLSEVQNPSTSFVNPLFAKDNQEQKFLKKPKIINNTISDDQIDSNIIFDEPNVDVNSGSVEYDNNVQASYKLEQLARNAYKEAEKQQINAKKTSPNKKKDVETKKNVIASRMYKVKTSKKQEINTHKAKSVLPSTGLKAASSVRRPSNRDSPFNDSVLSNTKNSSEKVEISVRTNKKTYVASKNVVSNKKIITDVDVKNALKAKDVLCVSCPKIVLIPCHDKCLAEYKLNVHLKVKRALFTTPRTTNYAFVDTTLVVSKTRFSVKTTQSKSLDTTFVVSKTKIAAVTPLSARNKKRSSEVSINSVAQQVHNHEESPSTSSIIIEDHEVPFIVTTSDEQTFSISMNEADELNQEDFAEFDGNTWPDLQDPRHATPPPVAASPPLHNQHHRRCPTTEHHLRSPSANTTTPAAILSRCLAATFTTAAA</sequence>
<evidence type="ECO:0000256" key="2">
    <source>
        <dbReference type="SAM" id="MobiDB-lite"/>
    </source>
</evidence>
<feature type="coiled-coil region" evidence="1">
    <location>
        <begin position="231"/>
        <end position="258"/>
    </location>
</feature>
<comment type="caution">
    <text evidence="4">The sequence shown here is derived from an EMBL/GenBank/DDBJ whole genome shotgun (WGS) entry which is preliminary data.</text>
</comment>
<gene>
    <name evidence="4" type="ORF">Tci_045648</name>
</gene>
<organism evidence="4">
    <name type="scientific">Tanacetum cinerariifolium</name>
    <name type="common">Dalmatian daisy</name>
    <name type="synonym">Chrysanthemum cinerariifolium</name>
    <dbReference type="NCBI Taxonomy" id="118510"/>
    <lineage>
        <taxon>Eukaryota</taxon>
        <taxon>Viridiplantae</taxon>
        <taxon>Streptophyta</taxon>
        <taxon>Embryophyta</taxon>
        <taxon>Tracheophyta</taxon>
        <taxon>Spermatophyta</taxon>
        <taxon>Magnoliopsida</taxon>
        <taxon>eudicotyledons</taxon>
        <taxon>Gunneridae</taxon>
        <taxon>Pentapetalae</taxon>
        <taxon>asterids</taxon>
        <taxon>campanulids</taxon>
        <taxon>Asterales</taxon>
        <taxon>Asteraceae</taxon>
        <taxon>Asteroideae</taxon>
        <taxon>Anthemideae</taxon>
        <taxon>Anthemidinae</taxon>
        <taxon>Tanacetum</taxon>
    </lineage>
</organism>
<dbReference type="PANTHER" id="PTHR34676">
    <property type="entry name" value="DUF4219 DOMAIN-CONTAINING PROTEIN-RELATED"/>
    <property type="match status" value="1"/>
</dbReference>
<proteinExistence type="predicted"/>
<feature type="region of interest" description="Disordered" evidence="2">
    <location>
        <begin position="1129"/>
        <end position="1171"/>
    </location>
</feature>
<dbReference type="EMBL" id="BKCJ010006735">
    <property type="protein sequence ID" value="GEU73670.1"/>
    <property type="molecule type" value="Genomic_DNA"/>
</dbReference>
<evidence type="ECO:0000313" key="4">
    <source>
        <dbReference type="EMBL" id="GEU73670.1"/>
    </source>
</evidence>
<feature type="domain" description="Reverse transcriptase Ty1/copia-type" evidence="3">
    <location>
        <begin position="406"/>
        <end position="556"/>
    </location>
</feature>